<dbReference type="AlphaFoldDB" id="F2L7N7"/>
<protein>
    <submittedName>
        <fullName evidence="1">Uncharacterized protein</fullName>
    </submittedName>
</protein>
<sequence>MEETCRDCRSATIDEKNYRNLGSAIQANLYSENANHNMKFSYRSLPFPQSRLKSAS</sequence>
<gene>
    <name evidence="1" type="ordered locus">bgla_1g06060</name>
</gene>
<name>F2L7N7_BURGS</name>
<dbReference type="EMBL" id="CP002599">
    <property type="protein sequence ID" value="AEA59298.1"/>
    <property type="molecule type" value="Genomic_DNA"/>
</dbReference>
<keyword evidence="2" id="KW-1185">Reference proteome</keyword>
<proteinExistence type="predicted"/>
<dbReference type="HOGENOM" id="CLU_3005256_0_0_4"/>
<accession>F2L7N7</accession>
<evidence type="ECO:0000313" key="2">
    <source>
        <dbReference type="Proteomes" id="UP000008316"/>
    </source>
</evidence>
<evidence type="ECO:0000313" key="1">
    <source>
        <dbReference type="EMBL" id="AEA59298.1"/>
    </source>
</evidence>
<dbReference type="KEGG" id="bgd:bgla_1g06060"/>
<dbReference type="Proteomes" id="UP000008316">
    <property type="component" value="Chromosome 1"/>
</dbReference>
<organism evidence="1 2">
    <name type="scientific">Burkholderia gladioli (strain BSR3)</name>
    <dbReference type="NCBI Taxonomy" id="999541"/>
    <lineage>
        <taxon>Bacteria</taxon>
        <taxon>Pseudomonadati</taxon>
        <taxon>Pseudomonadota</taxon>
        <taxon>Betaproteobacteria</taxon>
        <taxon>Burkholderiales</taxon>
        <taxon>Burkholderiaceae</taxon>
        <taxon>Burkholderia</taxon>
    </lineage>
</organism>
<reference evidence="1 2" key="1">
    <citation type="journal article" date="2011" name="J. Bacteriol.">
        <title>Complete genome sequence of Burkholderia gladioli BSR3.</title>
        <authorList>
            <person name="Seo Y.S."/>
            <person name="Lim J."/>
            <person name="Choi B.S."/>
            <person name="Kim H."/>
            <person name="Goo E."/>
            <person name="Lee B."/>
            <person name="Lim J.S."/>
            <person name="Choi I.Y."/>
            <person name="Moon J.S."/>
            <person name="Kim J."/>
            <person name="Hwang I."/>
        </authorList>
    </citation>
    <scope>NUCLEOTIDE SEQUENCE [LARGE SCALE GENOMIC DNA]</scope>
    <source>
        <strain evidence="1 2">BSR3</strain>
    </source>
</reference>